<protein>
    <submittedName>
        <fullName evidence="1">Uncharacterized protein</fullName>
    </submittedName>
</protein>
<sequence>MGKRLNYSFDLVEWGAMDVVKGLPLQVIWSGDSSKEWSAEGRSVAEAFPRATFVTHSGGQWPQENNAEEIAKSIHQFVLSLPKPHREVEEEPIPEHIQIMLNEAKSGKQHDHHGHGHGHGSHHHGHDHDEHSHAHAHAGYADAYGLGHGWAI</sequence>
<gene>
    <name evidence="1" type="ORF">M9H77_27614</name>
</gene>
<evidence type="ECO:0000313" key="1">
    <source>
        <dbReference type="EMBL" id="KAI5658821.1"/>
    </source>
</evidence>
<proteinExistence type="predicted"/>
<organism evidence="1 2">
    <name type="scientific">Catharanthus roseus</name>
    <name type="common">Madagascar periwinkle</name>
    <name type="synonym">Vinca rosea</name>
    <dbReference type="NCBI Taxonomy" id="4058"/>
    <lineage>
        <taxon>Eukaryota</taxon>
        <taxon>Viridiplantae</taxon>
        <taxon>Streptophyta</taxon>
        <taxon>Embryophyta</taxon>
        <taxon>Tracheophyta</taxon>
        <taxon>Spermatophyta</taxon>
        <taxon>Magnoliopsida</taxon>
        <taxon>eudicotyledons</taxon>
        <taxon>Gunneridae</taxon>
        <taxon>Pentapetalae</taxon>
        <taxon>asterids</taxon>
        <taxon>lamiids</taxon>
        <taxon>Gentianales</taxon>
        <taxon>Apocynaceae</taxon>
        <taxon>Rauvolfioideae</taxon>
        <taxon>Vinceae</taxon>
        <taxon>Catharanthinae</taxon>
        <taxon>Catharanthus</taxon>
    </lineage>
</organism>
<dbReference type="EMBL" id="CM044706">
    <property type="protein sequence ID" value="KAI5658821.1"/>
    <property type="molecule type" value="Genomic_DNA"/>
</dbReference>
<reference evidence="2" key="1">
    <citation type="journal article" date="2023" name="Nat. Plants">
        <title>Single-cell RNA sequencing provides a high-resolution roadmap for understanding the multicellular compartmentation of specialized metabolism.</title>
        <authorList>
            <person name="Sun S."/>
            <person name="Shen X."/>
            <person name="Li Y."/>
            <person name="Li Y."/>
            <person name="Wang S."/>
            <person name="Li R."/>
            <person name="Zhang H."/>
            <person name="Shen G."/>
            <person name="Guo B."/>
            <person name="Wei J."/>
            <person name="Xu J."/>
            <person name="St-Pierre B."/>
            <person name="Chen S."/>
            <person name="Sun C."/>
        </authorList>
    </citation>
    <scope>NUCLEOTIDE SEQUENCE [LARGE SCALE GENOMIC DNA]</scope>
</reference>
<comment type="caution">
    <text evidence="1">The sequence shown here is derived from an EMBL/GenBank/DDBJ whole genome shotgun (WGS) entry which is preliminary data.</text>
</comment>
<name>A0ACC0AE10_CATRO</name>
<evidence type="ECO:0000313" key="2">
    <source>
        <dbReference type="Proteomes" id="UP001060085"/>
    </source>
</evidence>
<accession>A0ACC0AE10</accession>
<keyword evidence="2" id="KW-1185">Reference proteome</keyword>
<dbReference type="Proteomes" id="UP001060085">
    <property type="component" value="Linkage Group LG06"/>
</dbReference>